<evidence type="ECO:0000313" key="1">
    <source>
        <dbReference type="EMBL" id="EFN65482.1"/>
    </source>
</evidence>
<dbReference type="InParanoid" id="E2AM56"/>
<reference evidence="1 2" key="1">
    <citation type="journal article" date="2010" name="Science">
        <title>Genomic comparison of the ants Camponotus floridanus and Harpegnathos saltator.</title>
        <authorList>
            <person name="Bonasio R."/>
            <person name="Zhang G."/>
            <person name="Ye C."/>
            <person name="Mutti N.S."/>
            <person name="Fang X."/>
            <person name="Qin N."/>
            <person name="Donahue G."/>
            <person name="Yang P."/>
            <person name="Li Q."/>
            <person name="Li C."/>
            <person name="Zhang P."/>
            <person name="Huang Z."/>
            <person name="Berger S.L."/>
            <person name="Reinberg D."/>
            <person name="Wang J."/>
            <person name="Liebig J."/>
        </authorList>
    </citation>
    <scope>NUCLEOTIDE SEQUENCE [LARGE SCALE GENOMIC DNA]</scope>
    <source>
        <strain evidence="2">C129</strain>
    </source>
</reference>
<accession>E2AM56</accession>
<protein>
    <submittedName>
        <fullName evidence="1">Uncharacterized protein</fullName>
    </submittedName>
</protein>
<dbReference type="Proteomes" id="UP000000311">
    <property type="component" value="Unassembled WGS sequence"/>
</dbReference>
<proteinExistence type="predicted"/>
<name>E2AM56_CAMFO</name>
<gene>
    <name evidence="1" type="ORF">EAG_07649</name>
</gene>
<sequence>MVTELKSVTSQSLSSTHCKTLLKNKAYDQCIIVSLSISLPTLKIQLVSEVGSHKLKRNTSEFVAKSNHRICDYYKG</sequence>
<keyword evidence="2" id="KW-1185">Reference proteome</keyword>
<organism evidence="2">
    <name type="scientific">Camponotus floridanus</name>
    <name type="common">Florida carpenter ant</name>
    <dbReference type="NCBI Taxonomy" id="104421"/>
    <lineage>
        <taxon>Eukaryota</taxon>
        <taxon>Metazoa</taxon>
        <taxon>Ecdysozoa</taxon>
        <taxon>Arthropoda</taxon>
        <taxon>Hexapoda</taxon>
        <taxon>Insecta</taxon>
        <taxon>Pterygota</taxon>
        <taxon>Neoptera</taxon>
        <taxon>Endopterygota</taxon>
        <taxon>Hymenoptera</taxon>
        <taxon>Apocrita</taxon>
        <taxon>Aculeata</taxon>
        <taxon>Formicoidea</taxon>
        <taxon>Formicidae</taxon>
        <taxon>Formicinae</taxon>
        <taxon>Camponotus</taxon>
    </lineage>
</organism>
<dbReference type="EMBL" id="GL440714">
    <property type="protein sequence ID" value="EFN65482.1"/>
    <property type="molecule type" value="Genomic_DNA"/>
</dbReference>
<dbReference type="AlphaFoldDB" id="E2AM56"/>
<evidence type="ECO:0000313" key="2">
    <source>
        <dbReference type="Proteomes" id="UP000000311"/>
    </source>
</evidence>